<dbReference type="Pfam" id="PF14478">
    <property type="entry name" value="DUF4430"/>
    <property type="match status" value="1"/>
</dbReference>
<dbReference type="PROSITE" id="PS51257">
    <property type="entry name" value="PROKAR_LIPOPROTEIN"/>
    <property type="match status" value="1"/>
</dbReference>
<evidence type="ECO:0000313" key="4">
    <source>
        <dbReference type="EMBL" id="RDX02558.1"/>
    </source>
</evidence>
<dbReference type="RefSeq" id="WP_115752707.1">
    <property type="nucleotide sequence ID" value="NZ_LARY01000001.1"/>
</dbReference>
<keyword evidence="5" id="KW-1185">Reference proteome</keyword>
<feature type="domain" description="Transcobalamin-like C-terminal" evidence="3">
    <location>
        <begin position="61"/>
        <end position="126"/>
    </location>
</feature>
<dbReference type="Proteomes" id="UP000257055">
    <property type="component" value="Unassembled WGS sequence"/>
</dbReference>
<evidence type="ECO:0000256" key="1">
    <source>
        <dbReference type="SAM" id="MobiDB-lite"/>
    </source>
</evidence>
<dbReference type="Gene3D" id="2.170.130.30">
    <property type="match status" value="1"/>
</dbReference>
<gene>
    <name evidence="4" type="ORF">UR08_03330</name>
</gene>
<organism evidence="4 5">
    <name type="scientific">Listeria kieliensis</name>
    <dbReference type="NCBI Taxonomy" id="1621700"/>
    <lineage>
        <taxon>Bacteria</taxon>
        <taxon>Bacillati</taxon>
        <taxon>Bacillota</taxon>
        <taxon>Bacilli</taxon>
        <taxon>Bacillales</taxon>
        <taxon>Listeriaceae</taxon>
        <taxon>Listeria</taxon>
    </lineage>
</organism>
<feature type="region of interest" description="Disordered" evidence="1">
    <location>
        <begin position="109"/>
        <end position="129"/>
    </location>
</feature>
<dbReference type="AlphaFoldDB" id="A0A3D8TU62"/>
<reference evidence="5" key="1">
    <citation type="submission" date="2015-04" db="EMBL/GenBank/DDBJ databases">
        <authorList>
            <person name="Schardt J."/>
            <person name="Mueller-Herbst S."/>
            <person name="Scherer S."/>
            <person name="Huptas C."/>
        </authorList>
    </citation>
    <scope>NUCLEOTIDE SEQUENCE [LARGE SCALE GENOMIC DNA]</scope>
    <source>
        <strain evidence="5">Kiel-L1</strain>
    </source>
</reference>
<keyword evidence="2" id="KW-0732">Signal</keyword>
<evidence type="ECO:0000313" key="5">
    <source>
        <dbReference type="Proteomes" id="UP000257055"/>
    </source>
</evidence>
<evidence type="ECO:0000259" key="3">
    <source>
        <dbReference type="Pfam" id="PF14478"/>
    </source>
</evidence>
<evidence type="ECO:0000256" key="2">
    <source>
        <dbReference type="SAM" id="SignalP"/>
    </source>
</evidence>
<feature type="signal peptide" evidence="2">
    <location>
        <begin position="1"/>
        <end position="19"/>
    </location>
</feature>
<name>A0A3D8TU62_9LIST</name>
<proteinExistence type="predicted"/>
<dbReference type="EMBL" id="LARY01000001">
    <property type="protein sequence ID" value="RDX02558.1"/>
    <property type="molecule type" value="Genomic_DNA"/>
</dbReference>
<dbReference type="InterPro" id="IPR027954">
    <property type="entry name" value="Transcobalamin-like_C"/>
</dbReference>
<protein>
    <recommendedName>
        <fullName evidence="3">Transcobalamin-like C-terminal domain-containing protein</fullName>
    </recommendedName>
</protein>
<feature type="chain" id="PRO_5039399555" description="Transcobalamin-like C-terminal domain-containing protein" evidence="2">
    <location>
        <begin position="20"/>
        <end position="129"/>
    </location>
</feature>
<sequence length="129" mass="14381">MKKKAILIALSMIVLILSACSFGTQKEATKKEVPNIAVTIQVTKNEGKEKLETKKVKAKKGTTLYKMLQDNFKIEDDKGMITSINQVSQDEKAGLYWFIEINGKFATKGAKETKPKNGDKVSFDLHEAN</sequence>
<accession>A0A3D8TU62</accession>
<comment type="caution">
    <text evidence="4">The sequence shown here is derived from an EMBL/GenBank/DDBJ whole genome shotgun (WGS) entry which is preliminary data.</text>
</comment>